<protein>
    <recommendedName>
        <fullName evidence="4">Translesion DNA synthesis-associated protein ImuA</fullName>
    </recommendedName>
</protein>
<sequence length="207" mass="22153">MGAVVAIESLLDRRRVWKGRPAAPPASPQPTGHDALDAALPLGGWPDAALTEVLVPMDGVGELQLLWPTLARLSQAGGTVALVAPPYLPYAPAWLRAGVRLPQLQVVRAAGRDAWWAAEQCLRSGACAAVLCWPQQADDRTLRRLQVAAESGRCLGFAFRPLRAARNPSPAALRIAIDARPRQLRVLKCRGGLAPARPIPFPPPATR</sequence>
<dbReference type="PANTHER" id="PTHR35369:SF3">
    <property type="entry name" value="TRANSLESION DNA SYNTHESIS-ASSOCIATED PROTEIN IMUA"/>
    <property type="match status" value="1"/>
</dbReference>
<dbReference type="RefSeq" id="WP_123770148.1">
    <property type="nucleotide sequence ID" value="NZ_RKQN01000002.1"/>
</dbReference>
<dbReference type="PANTHER" id="PTHR35369">
    <property type="entry name" value="BLR3025 PROTEIN-RELATED"/>
    <property type="match status" value="1"/>
</dbReference>
<dbReference type="Proteomes" id="UP000269708">
    <property type="component" value="Unassembled WGS sequence"/>
</dbReference>
<accession>A0A3N4VAG6</accession>
<organism evidence="2 3">
    <name type="scientific">Vulcaniibacterium tengchongense</name>
    <dbReference type="NCBI Taxonomy" id="1273429"/>
    <lineage>
        <taxon>Bacteria</taxon>
        <taxon>Pseudomonadati</taxon>
        <taxon>Pseudomonadota</taxon>
        <taxon>Gammaproteobacteria</taxon>
        <taxon>Lysobacterales</taxon>
        <taxon>Lysobacteraceae</taxon>
        <taxon>Vulcaniibacterium</taxon>
    </lineage>
</organism>
<dbReference type="InterPro" id="IPR027417">
    <property type="entry name" value="P-loop_NTPase"/>
</dbReference>
<reference evidence="2 3" key="1">
    <citation type="submission" date="2018-11" db="EMBL/GenBank/DDBJ databases">
        <title>Genomic Encyclopedia of Type Strains, Phase IV (KMG-IV): sequencing the most valuable type-strain genomes for metagenomic binning, comparative biology and taxonomic classification.</title>
        <authorList>
            <person name="Goeker M."/>
        </authorList>
    </citation>
    <scope>NUCLEOTIDE SEQUENCE [LARGE SCALE GENOMIC DNA]</scope>
    <source>
        <strain evidence="2 3">DSM 25623</strain>
    </source>
</reference>
<keyword evidence="3" id="KW-1185">Reference proteome</keyword>
<dbReference type="NCBIfam" id="NF033429">
    <property type="entry name" value="ImuA_translesion"/>
    <property type="match status" value="1"/>
</dbReference>
<dbReference type="InterPro" id="IPR047610">
    <property type="entry name" value="ImuA_translesion"/>
</dbReference>
<gene>
    <name evidence="2" type="ORF">EDC50_1812</name>
</gene>
<evidence type="ECO:0008006" key="4">
    <source>
        <dbReference type="Google" id="ProtNLM"/>
    </source>
</evidence>
<name>A0A3N4VAG6_9GAMM</name>
<comment type="caution">
    <text evidence="2">The sequence shown here is derived from an EMBL/GenBank/DDBJ whole genome shotgun (WGS) entry which is preliminary data.</text>
</comment>
<evidence type="ECO:0000313" key="3">
    <source>
        <dbReference type="Proteomes" id="UP000269708"/>
    </source>
</evidence>
<dbReference type="AlphaFoldDB" id="A0A3N4VAG6"/>
<dbReference type="Gene3D" id="3.40.50.300">
    <property type="entry name" value="P-loop containing nucleotide triphosphate hydrolases"/>
    <property type="match status" value="1"/>
</dbReference>
<dbReference type="InterPro" id="IPR017166">
    <property type="entry name" value="UCP037290"/>
</dbReference>
<dbReference type="PIRSF" id="PIRSF037290">
    <property type="entry name" value="UCP037290"/>
    <property type="match status" value="1"/>
</dbReference>
<evidence type="ECO:0000313" key="2">
    <source>
        <dbReference type="EMBL" id="RPE79982.1"/>
    </source>
</evidence>
<evidence type="ECO:0000256" key="1">
    <source>
        <dbReference type="ARBA" id="ARBA00022763"/>
    </source>
</evidence>
<dbReference type="GO" id="GO:0006281">
    <property type="term" value="P:DNA repair"/>
    <property type="evidence" value="ECO:0007669"/>
    <property type="project" value="TreeGrafter"/>
</dbReference>
<dbReference type="EMBL" id="RKQN01000002">
    <property type="protein sequence ID" value="RPE79982.1"/>
    <property type="molecule type" value="Genomic_DNA"/>
</dbReference>
<proteinExistence type="predicted"/>
<dbReference type="OrthoDB" id="9811176at2"/>
<dbReference type="SUPFAM" id="SSF52540">
    <property type="entry name" value="P-loop containing nucleoside triphosphate hydrolases"/>
    <property type="match status" value="1"/>
</dbReference>
<dbReference type="InterPro" id="IPR050356">
    <property type="entry name" value="SulA_CellDiv_inhibitor"/>
</dbReference>
<keyword evidence="1" id="KW-0227">DNA damage</keyword>